<proteinExistence type="predicted"/>
<sequence length="85" mass="9877">MQSPHAHTPVTLMALFADAFKIEPNSNNLWLKGIYQDRQREGYSGYYYDRLKDELGGQIITVKLPKRIKQTLKQGGFYLFKGIIR</sequence>
<accession>A0A3B0ZUI7</accession>
<dbReference type="AlphaFoldDB" id="A0A3B0ZUI7"/>
<gene>
    <name evidence="1" type="ORF">MNBD_GAMMA18-1176</name>
</gene>
<organism evidence="1">
    <name type="scientific">hydrothermal vent metagenome</name>
    <dbReference type="NCBI Taxonomy" id="652676"/>
    <lineage>
        <taxon>unclassified sequences</taxon>
        <taxon>metagenomes</taxon>
        <taxon>ecological metagenomes</taxon>
    </lineage>
</organism>
<evidence type="ECO:0000313" key="1">
    <source>
        <dbReference type="EMBL" id="VAW85104.1"/>
    </source>
</evidence>
<dbReference type="EMBL" id="UOFP01000081">
    <property type="protein sequence ID" value="VAW85104.1"/>
    <property type="molecule type" value="Genomic_DNA"/>
</dbReference>
<protein>
    <submittedName>
        <fullName evidence="1">Uncharacterized protein</fullName>
    </submittedName>
</protein>
<name>A0A3B0ZUI7_9ZZZZ</name>
<reference evidence="1" key="1">
    <citation type="submission" date="2018-06" db="EMBL/GenBank/DDBJ databases">
        <authorList>
            <person name="Zhirakovskaya E."/>
        </authorList>
    </citation>
    <scope>NUCLEOTIDE SEQUENCE</scope>
</reference>